<dbReference type="InterPro" id="IPR036875">
    <property type="entry name" value="Znf_CCHC_sf"/>
</dbReference>
<feature type="signal peptide" evidence="7">
    <location>
        <begin position="1"/>
        <end position="21"/>
    </location>
</feature>
<dbReference type="EC" id="3.2.1.14" evidence="1"/>
<feature type="chain" id="PRO_5012513122" description="chitinase" evidence="7">
    <location>
        <begin position="22"/>
        <end position="693"/>
    </location>
</feature>
<name>A0A251UZY4_HELAN</name>
<dbReference type="GO" id="GO:0005975">
    <property type="term" value="P:carbohydrate metabolic process"/>
    <property type="evidence" value="ECO:0007669"/>
    <property type="project" value="InterPro"/>
</dbReference>
<keyword evidence="4" id="KW-0479">Metal-binding</keyword>
<dbReference type="Pfam" id="PF00098">
    <property type="entry name" value="zf-CCHC"/>
    <property type="match status" value="1"/>
</dbReference>
<dbReference type="InterPro" id="IPR050542">
    <property type="entry name" value="Glycosyl_Hydrlase18_Chitinase"/>
</dbReference>
<dbReference type="InterPro" id="IPR001223">
    <property type="entry name" value="Glyco_hydro18_cat"/>
</dbReference>
<dbReference type="SUPFAM" id="SSF57756">
    <property type="entry name" value="Retrovirus zinc finger-like domains"/>
    <property type="match status" value="1"/>
</dbReference>
<dbReference type="Pfam" id="PF00704">
    <property type="entry name" value="Glyco_hydro_18"/>
    <property type="match status" value="1"/>
</dbReference>
<dbReference type="GO" id="GO:0008270">
    <property type="term" value="F:zinc ion binding"/>
    <property type="evidence" value="ECO:0007669"/>
    <property type="project" value="UniProtKB-KW"/>
</dbReference>
<keyword evidence="3 5" id="KW-0326">Glycosidase</keyword>
<dbReference type="GO" id="GO:0050832">
    <property type="term" value="P:defense response to fungus"/>
    <property type="evidence" value="ECO:0000318"/>
    <property type="project" value="GO_Central"/>
</dbReference>
<protein>
    <recommendedName>
        <fullName evidence="1">chitinase</fullName>
        <ecNumber evidence="1">3.2.1.14</ecNumber>
    </recommendedName>
</protein>
<reference evidence="11" key="1">
    <citation type="journal article" date="2017" name="Nature">
        <title>The sunflower genome provides insights into oil metabolism, flowering and Asterid evolution.</title>
        <authorList>
            <person name="Badouin H."/>
            <person name="Gouzy J."/>
            <person name="Grassa C.J."/>
            <person name="Murat F."/>
            <person name="Staton S.E."/>
            <person name="Cottret L."/>
            <person name="Lelandais-Briere C."/>
            <person name="Owens G.L."/>
            <person name="Carrere S."/>
            <person name="Mayjonade B."/>
            <person name="Legrand L."/>
            <person name="Gill N."/>
            <person name="Kane N.C."/>
            <person name="Bowers J.E."/>
            <person name="Hubner S."/>
            <person name="Bellec A."/>
            <person name="Berard A."/>
            <person name="Berges H."/>
            <person name="Blanchet N."/>
            <person name="Boniface M.C."/>
            <person name="Brunel D."/>
            <person name="Catrice O."/>
            <person name="Chaidir N."/>
            <person name="Claudel C."/>
            <person name="Donnadieu C."/>
            <person name="Faraut T."/>
            <person name="Fievet G."/>
            <person name="Helmstetter N."/>
            <person name="King M."/>
            <person name="Knapp S.J."/>
            <person name="Lai Z."/>
            <person name="Le Paslier M.C."/>
            <person name="Lippi Y."/>
            <person name="Lorenzon L."/>
            <person name="Mandel J.R."/>
            <person name="Marage G."/>
            <person name="Marchand G."/>
            <person name="Marquand E."/>
            <person name="Bret-Mestries E."/>
            <person name="Morien E."/>
            <person name="Nambeesan S."/>
            <person name="Nguyen T."/>
            <person name="Pegot-Espagnet P."/>
            <person name="Pouilly N."/>
            <person name="Raftis F."/>
            <person name="Sallet E."/>
            <person name="Schiex T."/>
            <person name="Thomas J."/>
            <person name="Vandecasteele C."/>
            <person name="Vares D."/>
            <person name="Vear F."/>
            <person name="Vautrin S."/>
            <person name="Crespi M."/>
            <person name="Mangin B."/>
            <person name="Burke J.M."/>
            <person name="Salse J."/>
            <person name="Munos S."/>
            <person name="Vincourt P."/>
            <person name="Rieseberg L.H."/>
            <person name="Langlade N.B."/>
        </authorList>
    </citation>
    <scope>NUCLEOTIDE SEQUENCE [LARGE SCALE GENOMIC DNA]</scope>
    <source>
        <strain evidence="11">cv. SF193</strain>
    </source>
</reference>
<dbReference type="SMART" id="SM00343">
    <property type="entry name" value="ZnF_C2HC"/>
    <property type="match status" value="1"/>
</dbReference>
<dbReference type="GO" id="GO:0008843">
    <property type="term" value="F:endochitinase activity"/>
    <property type="evidence" value="ECO:0007669"/>
    <property type="project" value="UniProtKB-EC"/>
</dbReference>
<dbReference type="SUPFAM" id="SSF51445">
    <property type="entry name" value="(Trans)glycosidases"/>
    <property type="match status" value="2"/>
</dbReference>
<dbReference type="PROSITE" id="PS50158">
    <property type="entry name" value="ZF_CCHC"/>
    <property type="match status" value="1"/>
</dbReference>
<organism evidence="10 11">
    <name type="scientific">Helianthus annuus</name>
    <name type="common">Common sunflower</name>
    <dbReference type="NCBI Taxonomy" id="4232"/>
    <lineage>
        <taxon>Eukaryota</taxon>
        <taxon>Viridiplantae</taxon>
        <taxon>Streptophyta</taxon>
        <taxon>Embryophyta</taxon>
        <taxon>Tracheophyta</taxon>
        <taxon>Spermatophyta</taxon>
        <taxon>Magnoliopsida</taxon>
        <taxon>eudicotyledons</taxon>
        <taxon>Gunneridae</taxon>
        <taxon>Pentapetalae</taxon>
        <taxon>asterids</taxon>
        <taxon>campanulids</taxon>
        <taxon>Asterales</taxon>
        <taxon>Asteraceae</taxon>
        <taxon>Asteroideae</taxon>
        <taxon>Heliantheae alliance</taxon>
        <taxon>Heliantheae</taxon>
        <taxon>Helianthus</taxon>
    </lineage>
</organism>
<evidence type="ECO:0000256" key="4">
    <source>
        <dbReference type="PROSITE-ProRule" id="PRU00047"/>
    </source>
</evidence>
<dbReference type="PROSITE" id="PS01095">
    <property type="entry name" value="GH18_1"/>
    <property type="match status" value="1"/>
</dbReference>
<evidence type="ECO:0000256" key="7">
    <source>
        <dbReference type="SAM" id="SignalP"/>
    </source>
</evidence>
<dbReference type="Gene3D" id="3.20.20.80">
    <property type="entry name" value="Glycosidases"/>
    <property type="match status" value="2"/>
</dbReference>
<keyword evidence="4" id="KW-0862">Zinc</keyword>
<evidence type="ECO:0000256" key="6">
    <source>
        <dbReference type="SAM" id="MobiDB-lite"/>
    </source>
</evidence>
<proteinExistence type="predicted"/>
<feature type="region of interest" description="Disordered" evidence="6">
    <location>
        <begin position="433"/>
        <end position="482"/>
    </location>
</feature>
<evidence type="ECO:0000313" key="10">
    <source>
        <dbReference type="EMBL" id="OTG28583.1"/>
    </source>
</evidence>
<feature type="domain" description="GH18" evidence="9">
    <location>
        <begin position="22"/>
        <end position="693"/>
    </location>
</feature>
<gene>
    <name evidence="10" type="ORF">HannXRQ_Chr04g0112851</name>
</gene>
<evidence type="ECO:0000256" key="1">
    <source>
        <dbReference type="ARBA" id="ARBA00012729"/>
    </source>
</evidence>
<feature type="domain" description="CCHC-type" evidence="8">
    <location>
        <begin position="493"/>
        <end position="509"/>
    </location>
</feature>
<feature type="compositionally biased region" description="Basic and acidic residues" evidence="6">
    <location>
        <begin position="455"/>
        <end position="464"/>
    </location>
</feature>
<dbReference type="GO" id="GO:0005576">
    <property type="term" value="C:extracellular region"/>
    <property type="evidence" value="ECO:0000318"/>
    <property type="project" value="GO_Central"/>
</dbReference>
<dbReference type="EMBL" id="CM007893">
    <property type="protein sequence ID" value="OTG28583.1"/>
    <property type="molecule type" value="Genomic_DNA"/>
</dbReference>
<dbReference type="InParanoid" id="A0A251UZY4"/>
<dbReference type="GO" id="GO:0003676">
    <property type="term" value="F:nucleic acid binding"/>
    <property type="evidence" value="ECO:0007669"/>
    <property type="project" value="InterPro"/>
</dbReference>
<dbReference type="InterPro" id="IPR001878">
    <property type="entry name" value="Znf_CCHC"/>
</dbReference>
<evidence type="ECO:0000256" key="3">
    <source>
        <dbReference type="ARBA" id="ARBA00023295"/>
    </source>
</evidence>
<dbReference type="InterPro" id="IPR017853">
    <property type="entry name" value="GH"/>
</dbReference>
<dbReference type="Proteomes" id="UP000215914">
    <property type="component" value="Chromosome 4"/>
</dbReference>
<keyword evidence="2 5" id="KW-0378">Hydrolase</keyword>
<evidence type="ECO:0000259" key="8">
    <source>
        <dbReference type="PROSITE" id="PS50158"/>
    </source>
</evidence>
<dbReference type="PANTHER" id="PTHR45708">
    <property type="entry name" value="ENDOCHITINASE"/>
    <property type="match status" value="1"/>
</dbReference>
<dbReference type="Pfam" id="PF14223">
    <property type="entry name" value="Retrotran_gag_2"/>
    <property type="match status" value="1"/>
</dbReference>
<evidence type="ECO:0000313" key="11">
    <source>
        <dbReference type="Proteomes" id="UP000215914"/>
    </source>
</evidence>
<dbReference type="AlphaFoldDB" id="A0A251UZY4"/>
<keyword evidence="11" id="KW-1185">Reference proteome</keyword>
<dbReference type="STRING" id="4232.A0A251UZY4"/>
<sequence>MAYPLAFFSSMMLLLAVGANAGGIAIYWGQNGGEGTLAETCSTGNYDFVNLAFLATFGNGQTPMINLAGHCDPYSNGCTNLTTDIKSCQAKGIKVMLTLGGADGSYYLTSAEDAKQVATYLWNNFLGGKSSTRPLGEAVLDGIDFDIEGGTTQHWDDLARYLSGYSSQGKKVYLTAAPQCPFPDAYIEIIISSHPISIRVYYKVKIVGKEIMADSGGASPSNAVVIKDGSSFSQFQCPILKSTNYTVWAIRIKTILRANGLWEMIEPKENTQADEKKDMMATAYLYQALPEDMIIQVASCKSAKEIWDALKTRHVGADRVQKARLQTLKTEFEMLKMKEEDTIDSFTARLNSIVTRASGLGSTFDQPTLVRKLLSSVPKRFVQIVATIEQFADLETTTLDETIGRLKAYEERTGLVDENPVYNQERLMYTRRDKNYGRGRRFGKNGQGRFNSSQDKWRDGKFKQEDDDEDSSHDAYKSRSNQRKFGKDLSKIKCYNCQKFGHYASDCPESNQREEETNLVQEDDEPTLLMAIKEDCSDLLQHAHDKNGEVQDGKQDMEKDQEIKVSLRLFVHCDIHCSLSRFWATYIGTALKTGLFDYVWVQFYNNPPCQYSGGITNLEDAWKQWTSDIPAAKIFLGLPASPTAAGSGYIPVGDLTSKVLPAIKGSAKYGGVMLWDKYYDDQTGYSSSIKSHV</sequence>
<dbReference type="PANTHER" id="PTHR45708:SF49">
    <property type="entry name" value="ENDOCHITINASE"/>
    <property type="match status" value="1"/>
</dbReference>
<dbReference type="PROSITE" id="PS51910">
    <property type="entry name" value="GH18_2"/>
    <property type="match status" value="1"/>
</dbReference>
<keyword evidence="4" id="KW-0863">Zinc-finger</keyword>
<evidence type="ECO:0000256" key="2">
    <source>
        <dbReference type="ARBA" id="ARBA00022801"/>
    </source>
</evidence>
<evidence type="ECO:0000259" key="9">
    <source>
        <dbReference type="PROSITE" id="PS51910"/>
    </source>
</evidence>
<dbReference type="Gene3D" id="4.10.60.10">
    <property type="entry name" value="Zinc finger, CCHC-type"/>
    <property type="match status" value="1"/>
</dbReference>
<keyword evidence="7" id="KW-0732">Signal</keyword>
<accession>A0A251UZY4</accession>
<evidence type="ECO:0000256" key="5">
    <source>
        <dbReference type="RuleBase" id="RU000489"/>
    </source>
</evidence>
<dbReference type="InterPro" id="IPR001579">
    <property type="entry name" value="Glyco_hydro_18_chit_AS"/>
</dbReference>